<dbReference type="PROSITE" id="PS50188">
    <property type="entry name" value="B302_SPRY"/>
    <property type="match status" value="1"/>
</dbReference>
<dbReference type="InterPro" id="IPR014014">
    <property type="entry name" value="RNA_helicase_DEAD_Q_motif"/>
</dbReference>
<dbReference type="CDD" id="cd18787">
    <property type="entry name" value="SF2_C_DEAD"/>
    <property type="match status" value="1"/>
</dbReference>
<dbReference type="InterPro" id="IPR003877">
    <property type="entry name" value="SPRY_dom"/>
</dbReference>
<dbReference type="SMART" id="SM00487">
    <property type="entry name" value="DEXDc"/>
    <property type="match status" value="1"/>
</dbReference>
<dbReference type="EMBL" id="GAKP01012197">
    <property type="protein sequence ID" value="JAC46755.1"/>
    <property type="molecule type" value="Transcribed_RNA"/>
</dbReference>
<dbReference type="CDD" id="cd12873">
    <property type="entry name" value="SPRY_DDX1"/>
    <property type="match status" value="1"/>
</dbReference>
<dbReference type="FunFam" id="3.40.50.300:FF:000652">
    <property type="entry name" value="ATP-dependent RNA helicase DDX1"/>
    <property type="match status" value="1"/>
</dbReference>
<dbReference type="Gene3D" id="2.60.120.920">
    <property type="match status" value="1"/>
</dbReference>
<dbReference type="GO" id="GO:0004527">
    <property type="term" value="F:exonuclease activity"/>
    <property type="evidence" value="ECO:0007669"/>
    <property type="project" value="UniProtKB-KW"/>
</dbReference>
<dbReference type="InterPro" id="IPR001870">
    <property type="entry name" value="B30.2/SPRY"/>
</dbReference>
<sequence length="750" mass="84143">LLLYTMVYTTGCCKRSYLIYFTNMTAFEEFGVLPEIAKAIDDMEWTLPTDVQAEAIPLILGGGDVLMAAETGSGKTGAFCLPILQIVWETLRDLEEGKVSKSSGAGGSIAPWTMSFFDRGTALAVTPDGLRCQSREFKEWHGCRATTGVRGKGKFYFEAIVTDEGLCRVGWSTQQANLDLGTCRNGYGFGGTGKKSNNRQFDDYGEAFGKNDVIGCYMDLQQMEVSFAKNGKHLGVAFRIPENQRNETFYPAVVLKNAEMLFNFGKTDFKYPPKQGFIAVSHAAAGQFKSNPLACPTTNAAANKPAPNAPQAIIIEPSRELAEQTYNQIEKFGVHLNNPKVRSLLLIGGVKLEQQKSALQQGVHIVVGTPGRLEEMISSGFVQLTHCRFFVLDEADALLKQGYTDLIDRLHKQIPKMTSDGRRLQMVVCSATLHAFEVKKMADRLMHFPTWVDLKGEDAVPETVHHVVCMVDPQKDTSWYNLRQHIRTDGVHSRDNVNPQNHTPETWSEAIKILKGEYCIAAIEQHKMDRAIIFCRTKLDCDNLENYFKSRGGQRYSCVCLHGDRRPQERKQNLEMFKREQVKFLICTDVAARGLDITGLPFMINVTLPDEKSNYVHRIGRVGRAERMGLAISLVSSVPEKVWYHGEWCATRGRNCQNTNLTDVRGCCIWYNEMNLLADIEDHLNVTIQQVDKSLAVPVNDFDGKVVYGQKNINTGTGYKDHVQQLGPVVRKLTDLELQSQSLFLKRLKF</sequence>
<comment type="domain">
    <text evidence="12">The helicase domain is involved in the stimulation of RELA transcriptional activity.</text>
</comment>
<dbReference type="InterPro" id="IPR014001">
    <property type="entry name" value="Helicase_ATP-bd"/>
</dbReference>
<comment type="function">
    <text evidence="10">Acts as an ATP-dependent RNA helicase, able to unwind both RNA-RNA and RNA-DNA duplexes. Possesses 5' single-stranded RNA overhang nuclease activity.</text>
</comment>
<proteinExistence type="inferred from homology"/>
<dbReference type="GO" id="GO:0005524">
    <property type="term" value="F:ATP binding"/>
    <property type="evidence" value="ECO:0007669"/>
    <property type="project" value="UniProtKB-UniRule"/>
</dbReference>
<dbReference type="Pfam" id="PF00271">
    <property type="entry name" value="Helicase_C"/>
    <property type="match status" value="1"/>
</dbReference>
<keyword evidence="8 12" id="KW-0694">RNA-binding</keyword>
<comment type="similarity">
    <text evidence="1">Belongs to the DEAD box helicase family. DDX1 subfamily.</text>
</comment>
<evidence type="ECO:0000256" key="10">
    <source>
        <dbReference type="ARBA" id="ARBA00058016"/>
    </source>
</evidence>
<gene>
    <name evidence="17" type="primary">DDX1</name>
</gene>
<dbReference type="InterPro" id="IPR027417">
    <property type="entry name" value="P-loop_NTPase"/>
</dbReference>
<evidence type="ECO:0000259" key="15">
    <source>
        <dbReference type="PROSITE" id="PS51194"/>
    </source>
</evidence>
<evidence type="ECO:0000256" key="8">
    <source>
        <dbReference type="ARBA" id="ARBA00022884"/>
    </source>
</evidence>
<evidence type="ECO:0000259" key="14">
    <source>
        <dbReference type="PROSITE" id="PS51192"/>
    </source>
</evidence>
<accession>A0A034VY24</accession>
<dbReference type="SUPFAM" id="SSF49899">
    <property type="entry name" value="Concanavalin A-like lectins/glucanases"/>
    <property type="match status" value="1"/>
</dbReference>
<dbReference type="Pfam" id="PF00270">
    <property type="entry name" value="DEAD"/>
    <property type="match status" value="2"/>
</dbReference>
<protein>
    <recommendedName>
        <fullName evidence="12">ATP-dependent RNA helicase</fullName>
        <ecNumber evidence="12">3.6.4.13</ecNumber>
    </recommendedName>
</protein>
<reference evidence="17" key="1">
    <citation type="journal article" date="2014" name="BMC Genomics">
        <title>Characterizing the developmental transcriptome of the oriental fruit fly, Bactrocera dorsalis (Diptera: Tephritidae) through comparative genomic analysis with Drosophila melanogaster utilizing modENCODE datasets.</title>
        <authorList>
            <person name="Geib S.M."/>
            <person name="Calla B."/>
            <person name="Hall B."/>
            <person name="Hou S."/>
            <person name="Manoukis N.C."/>
        </authorList>
    </citation>
    <scope>NUCLEOTIDE SEQUENCE</scope>
    <source>
        <strain evidence="17">Punador</strain>
    </source>
</reference>
<dbReference type="InterPro" id="IPR011545">
    <property type="entry name" value="DEAD/DEAH_box_helicase_dom"/>
</dbReference>
<evidence type="ECO:0000256" key="3">
    <source>
        <dbReference type="ARBA" id="ARBA00022741"/>
    </source>
</evidence>
<name>A0A034VY24_BACDO</name>
<evidence type="ECO:0000256" key="7">
    <source>
        <dbReference type="ARBA" id="ARBA00022840"/>
    </source>
</evidence>
<dbReference type="EC" id="3.6.4.13" evidence="12"/>
<dbReference type="AlphaFoldDB" id="A0A034VY24"/>
<evidence type="ECO:0000256" key="5">
    <source>
        <dbReference type="ARBA" id="ARBA00022806"/>
    </source>
</evidence>
<dbReference type="InterPro" id="IPR001650">
    <property type="entry name" value="Helicase_C-like"/>
</dbReference>
<evidence type="ECO:0000259" key="16">
    <source>
        <dbReference type="PROSITE" id="PS51195"/>
    </source>
</evidence>
<evidence type="ECO:0000256" key="9">
    <source>
        <dbReference type="ARBA" id="ARBA00047984"/>
    </source>
</evidence>
<keyword evidence="4 12" id="KW-0378">Hydrolase</keyword>
<dbReference type="SMART" id="SM00449">
    <property type="entry name" value="SPRY"/>
    <property type="match status" value="1"/>
</dbReference>
<evidence type="ECO:0000313" key="17">
    <source>
        <dbReference type="EMBL" id="JAC46755.1"/>
    </source>
</evidence>
<dbReference type="GO" id="GO:0003724">
    <property type="term" value="F:RNA helicase activity"/>
    <property type="evidence" value="ECO:0007669"/>
    <property type="project" value="UniProtKB-EC"/>
</dbReference>
<dbReference type="PANTHER" id="PTHR24031">
    <property type="entry name" value="RNA HELICASE"/>
    <property type="match status" value="1"/>
</dbReference>
<evidence type="ECO:0000256" key="11">
    <source>
        <dbReference type="PROSITE-ProRule" id="PRU00552"/>
    </source>
</evidence>
<dbReference type="FunFam" id="2.60.120.920:FF:000076">
    <property type="entry name" value="ATP-dependent RNA helicase DDX1"/>
    <property type="match status" value="1"/>
</dbReference>
<evidence type="ECO:0000256" key="1">
    <source>
        <dbReference type="ARBA" id="ARBA00008765"/>
    </source>
</evidence>
<dbReference type="SUPFAM" id="SSF52540">
    <property type="entry name" value="P-loop containing nucleoside triphosphate hydrolases"/>
    <property type="match status" value="2"/>
</dbReference>
<keyword evidence="3 12" id="KW-0547">Nucleotide-binding</keyword>
<evidence type="ECO:0000256" key="2">
    <source>
        <dbReference type="ARBA" id="ARBA00022722"/>
    </source>
</evidence>
<keyword evidence="2" id="KW-0540">Nuclease</keyword>
<dbReference type="InterPro" id="IPR013320">
    <property type="entry name" value="ConA-like_dom_sf"/>
</dbReference>
<keyword evidence="5 12" id="KW-0347">Helicase</keyword>
<dbReference type="PROSITE" id="PS51195">
    <property type="entry name" value="Q_MOTIF"/>
    <property type="match status" value="1"/>
</dbReference>
<dbReference type="SMART" id="SM00490">
    <property type="entry name" value="HELICc"/>
    <property type="match status" value="1"/>
</dbReference>
<evidence type="ECO:0000256" key="12">
    <source>
        <dbReference type="RuleBase" id="RU365068"/>
    </source>
</evidence>
<feature type="domain" description="Helicase C-terminal" evidence="15">
    <location>
        <begin position="506"/>
        <end position="699"/>
    </location>
</feature>
<feature type="short sequence motif" description="Q motif" evidence="11">
    <location>
        <begin position="25"/>
        <end position="53"/>
    </location>
</feature>
<dbReference type="PROSITE" id="PS51194">
    <property type="entry name" value="HELICASE_CTER"/>
    <property type="match status" value="1"/>
</dbReference>
<comment type="catalytic activity">
    <reaction evidence="9 12">
        <text>ATP + H2O = ADP + phosphate + H(+)</text>
        <dbReference type="Rhea" id="RHEA:13065"/>
        <dbReference type="ChEBI" id="CHEBI:15377"/>
        <dbReference type="ChEBI" id="CHEBI:15378"/>
        <dbReference type="ChEBI" id="CHEBI:30616"/>
        <dbReference type="ChEBI" id="CHEBI:43474"/>
        <dbReference type="ChEBI" id="CHEBI:456216"/>
        <dbReference type="EC" id="3.6.4.13"/>
    </reaction>
</comment>
<keyword evidence="6" id="KW-0269">Exonuclease</keyword>
<dbReference type="OrthoDB" id="1735at2759"/>
<organism evidence="17">
    <name type="scientific">Bactrocera dorsalis</name>
    <name type="common">Oriental fruit fly</name>
    <name type="synonym">Dacus dorsalis</name>
    <dbReference type="NCBI Taxonomy" id="27457"/>
    <lineage>
        <taxon>Eukaryota</taxon>
        <taxon>Metazoa</taxon>
        <taxon>Ecdysozoa</taxon>
        <taxon>Arthropoda</taxon>
        <taxon>Hexapoda</taxon>
        <taxon>Insecta</taxon>
        <taxon>Pterygota</taxon>
        <taxon>Neoptera</taxon>
        <taxon>Endopterygota</taxon>
        <taxon>Diptera</taxon>
        <taxon>Brachycera</taxon>
        <taxon>Muscomorpha</taxon>
        <taxon>Tephritoidea</taxon>
        <taxon>Tephritidae</taxon>
        <taxon>Bactrocera</taxon>
        <taxon>Bactrocera</taxon>
    </lineage>
</organism>
<dbReference type="GO" id="GO:0003723">
    <property type="term" value="F:RNA binding"/>
    <property type="evidence" value="ECO:0007669"/>
    <property type="project" value="UniProtKB-UniRule"/>
</dbReference>
<evidence type="ECO:0000256" key="4">
    <source>
        <dbReference type="ARBA" id="ARBA00022801"/>
    </source>
</evidence>
<comment type="function">
    <text evidence="12">RNA helicase.</text>
</comment>
<dbReference type="PROSITE" id="PS51192">
    <property type="entry name" value="HELICASE_ATP_BIND_1"/>
    <property type="match status" value="1"/>
</dbReference>
<dbReference type="CDD" id="cd17938">
    <property type="entry name" value="DEADc_DDX1"/>
    <property type="match status" value="1"/>
</dbReference>
<evidence type="ECO:0000256" key="6">
    <source>
        <dbReference type="ARBA" id="ARBA00022839"/>
    </source>
</evidence>
<keyword evidence="7 12" id="KW-0067">ATP-binding</keyword>
<dbReference type="InterPro" id="IPR043136">
    <property type="entry name" value="B30.2/SPRY_sf"/>
</dbReference>
<feature type="domain" description="Helicase ATP-binding" evidence="14">
    <location>
        <begin position="268"/>
        <end position="451"/>
    </location>
</feature>
<feature type="non-terminal residue" evidence="17">
    <location>
        <position position="1"/>
    </location>
</feature>
<dbReference type="FunFam" id="3.40.50.300:FF:000708">
    <property type="entry name" value="ATP-dependent RNA helicase DDX1"/>
    <property type="match status" value="1"/>
</dbReference>
<evidence type="ECO:0000259" key="13">
    <source>
        <dbReference type="PROSITE" id="PS50188"/>
    </source>
</evidence>
<feature type="domain" description="B30.2/SPRY" evidence="13">
    <location>
        <begin position="92"/>
        <end position="269"/>
    </location>
</feature>
<dbReference type="Pfam" id="PF00622">
    <property type="entry name" value="SPRY"/>
    <property type="match status" value="1"/>
</dbReference>
<dbReference type="FunFam" id="3.40.50.300:FF:000716">
    <property type="entry name" value="ATP-dependent RNA helicase DDX1"/>
    <property type="match status" value="1"/>
</dbReference>
<feature type="domain" description="DEAD-box RNA helicase Q" evidence="16">
    <location>
        <begin position="25"/>
        <end position="53"/>
    </location>
</feature>
<dbReference type="Gene3D" id="3.40.50.300">
    <property type="entry name" value="P-loop containing nucleotide triphosphate hydrolases"/>
    <property type="match status" value="3"/>
</dbReference>